<proteinExistence type="predicted"/>
<evidence type="ECO:0000313" key="2">
    <source>
        <dbReference type="Proteomes" id="UP001324595"/>
    </source>
</evidence>
<evidence type="ECO:0000313" key="1">
    <source>
        <dbReference type="EMBL" id="MEB2661969.1"/>
    </source>
</evidence>
<keyword evidence="2" id="KW-1185">Reference proteome</keyword>
<gene>
    <name evidence="1" type="ORF">U5T69_01745</name>
</gene>
<protein>
    <recommendedName>
        <fullName evidence="3">Phage-related protein</fullName>
    </recommendedName>
</protein>
<reference evidence="1 2" key="1">
    <citation type="submission" date="2023-12" db="EMBL/GenBank/DDBJ databases">
        <title>Draft Genome Sequences of Bordetella parapertussis clinical Isolates from Colombia, 2023.</title>
        <authorList>
            <person name="Montilla E.A."/>
            <person name="Rojas F."/>
            <person name="Vargas M.N."/>
            <person name="Bonilla V."/>
            <person name="Duarte C."/>
        </authorList>
    </citation>
    <scope>NUCLEOTIDE SEQUENCE [LARGE SCALE GENOMIC DNA]</scope>
    <source>
        <strain evidence="1 2">320001806</strain>
    </source>
</reference>
<evidence type="ECO:0008006" key="3">
    <source>
        <dbReference type="Google" id="ProtNLM"/>
    </source>
</evidence>
<dbReference type="EMBL" id="JAXUBE010000002">
    <property type="protein sequence ID" value="MEB2661969.1"/>
    <property type="molecule type" value="Genomic_DNA"/>
</dbReference>
<dbReference type="Pfam" id="PF14350">
    <property type="entry name" value="Beta_protein"/>
    <property type="match status" value="1"/>
</dbReference>
<dbReference type="GeneID" id="93202235"/>
<organism evidence="1 2">
    <name type="scientific">Bordetella parapertussis</name>
    <dbReference type="NCBI Taxonomy" id="519"/>
    <lineage>
        <taxon>Bacteria</taxon>
        <taxon>Pseudomonadati</taxon>
        <taxon>Pseudomonadota</taxon>
        <taxon>Betaproteobacteria</taxon>
        <taxon>Burkholderiales</taxon>
        <taxon>Alcaligenaceae</taxon>
        <taxon>Bordetella</taxon>
    </lineage>
</organism>
<sequence length="357" mass="41037">MNNYIPFLKLKTNEMVALSELKPEIKSMTYPFLDLPKRQFSTEEEFLDVLAKYRKSVGKHTNGCPTIFLDDFDNEDSLTINGENSYGAVIDIFSDLNEFVPVIGLDREDARNEIVFQRKEAGVLRSNTIVIRLQVDDFENFALVEPDISRLMARGQGLFHRWSIILDNRLCLNVNVGDRSQKIVNFINSAVARFDLFSFIISGSSIPASIRDILEVEKEHHHPRIELDIYRNIAPQLHGHNIHLGDYTVVSPYYSDVDIPKEAMQNVTAPKIIYSYGNNHYIARGGAIRTHRRGFLQYNDIAAHIVRQHFYRTPAYSYGDNFIYSKSMGEGKRVTPGSILKPTINLHITYMLRDFRI</sequence>
<name>A0ABU5WZC3_BORPP</name>
<dbReference type="RefSeq" id="WP_065956684.1">
    <property type="nucleotide sequence ID" value="NZ_AP019378.2"/>
</dbReference>
<dbReference type="Proteomes" id="UP001324595">
    <property type="component" value="Unassembled WGS sequence"/>
</dbReference>
<accession>A0ABU5WZC3</accession>
<comment type="caution">
    <text evidence="1">The sequence shown here is derived from an EMBL/GenBank/DDBJ whole genome shotgun (WGS) entry which is preliminary data.</text>
</comment>
<dbReference type="InterPro" id="IPR025683">
    <property type="entry name" value="Protein_beta"/>
</dbReference>